<protein>
    <submittedName>
        <fullName evidence="2">(northern house mosquito) hypothetical protein</fullName>
    </submittedName>
</protein>
<accession>A0A8D8N5M0</accession>
<feature type="compositionally biased region" description="Basic and acidic residues" evidence="1">
    <location>
        <begin position="23"/>
        <end position="44"/>
    </location>
</feature>
<proteinExistence type="predicted"/>
<organism evidence="2">
    <name type="scientific">Culex pipiens</name>
    <name type="common">House mosquito</name>
    <dbReference type="NCBI Taxonomy" id="7175"/>
    <lineage>
        <taxon>Eukaryota</taxon>
        <taxon>Metazoa</taxon>
        <taxon>Ecdysozoa</taxon>
        <taxon>Arthropoda</taxon>
        <taxon>Hexapoda</taxon>
        <taxon>Insecta</taxon>
        <taxon>Pterygota</taxon>
        <taxon>Neoptera</taxon>
        <taxon>Endopterygota</taxon>
        <taxon>Diptera</taxon>
        <taxon>Nematocera</taxon>
        <taxon>Culicoidea</taxon>
        <taxon>Culicidae</taxon>
        <taxon>Culicinae</taxon>
        <taxon>Culicini</taxon>
        <taxon>Culex</taxon>
        <taxon>Culex</taxon>
    </lineage>
</organism>
<feature type="region of interest" description="Disordered" evidence="1">
    <location>
        <begin position="66"/>
        <end position="124"/>
    </location>
</feature>
<evidence type="ECO:0000313" key="2">
    <source>
        <dbReference type="EMBL" id="CAG6552924.1"/>
    </source>
</evidence>
<dbReference type="EMBL" id="HBUE01248045">
    <property type="protein sequence ID" value="CAG6552924.1"/>
    <property type="molecule type" value="Transcribed_RNA"/>
</dbReference>
<name>A0A8D8N5M0_CULPI</name>
<feature type="compositionally biased region" description="Basic residues" evidence="1">
    <location>
        <begin position="106"/>
        <end position="124"/>
    </location>
</feature>
<evidence type="ECO:0000256" key="1">
    <source>
        <dbReference type="SAM" id="MobiDB-lite"/>
    </source>
</evidence>
<dbReference type="EMBL" id="HBUE01355233">
    <property type="protein sequence ID" value="CAG6605259.1"/>
    <property type="molecule type" value="Transcribed_RNA"/>
</dbReference>
<reference evidence="2" key="1">
    <citation type="submission" date="2021-05" db="EMBL/GenBank/DDBJ databases">
        <authorList>
            <person name="Alioto T."/>
            <person name="Alioto T."/>
            <person name="Gomez Garrido J."/>
        </authorList>
    </citation>
    <scope>NUCLEOTIDE SEQUENCE</scope>
</reference>
<sequence>MGSELLPPEWLLGARFRRRTGRHGREELHREPTPERENCPPKKVQRWREAHRSGGLLAGRVHLNQHVPGRFHGPPLNHERRRCGSTAHDRPDGAHAEASPHLQQHNPHHQVRRRHDQTVLRNRR</sequence>
<feature type="region of interest" description="Disordered" evidence="1">
    <location>
        <begin position="17"/>
        <end position="44"/>
    </location>
</feature>
<dbReference type="AlphaFoldDB" id="A0A8D8N5M0"/>